<evidence type="ECO:0000256" key="8">
    <source>
        <dbReference type="ARBA" id="ARBA00023136"/>
    </source>
</evidence>
<organism evidence="15 17">
    <name type="scientific">Parabacteroides distasonis</name>
    <dbReference type="NCBI Taxonomy" id="823"/>
    <lineage>
        <taxon>Bacteria</taxon>
        <taxon>Pseudomonadati</taxon>
        <taxon>Bacteroidota</taxon>
        <taxon>Bacteroidia</taxon>
        <taxon>Bacteroidales</taxon>
        <taxon>Tannerellaceae</taxon>
        <taxon>Parabacteroides</taxon>
    </lineage>
</organism>
<evidence type="ECO:0000313" key="17">
    <source>
        <dbReference type="Proteomes" id="UP000095591"/>
    </source>
</evidence>
<dbReference type="InterPro" id="IPR000531">
    <property type="entry name" value="Beta-barrel_TonB"/>
</dbReference>
<keyword evidence="4 10" id="KW-0812">Transmembrane</keyword>
<evidence type="ECO:0000256" key="4">
    <source>
        <dbReference type="ARBA" id="ARBA00022692"/>
    </source>
</evidence>
<dbReference type="PANTHER" id="PTHR30069:SF53">
    <property type="entry name" value="COLICIN I RECEPTOR-RELATED"/>
    <property type="match status" value="1"/>
</dbReference>
<dbReference type="InterPro" id="IPR012910">
    <property type="entry name" value="Plug_dom"/>
</dbReference>
<keyword evidence="7 11" id="KW-0798">TonB box</keyword>
<dbReference type="Gene3D" id="2.60.40.1120">
    <property type="entry name" value="Carboxypeptidase-like, regulatory domain"/>
    <property type="match status" value="1"/>
</dbReference>
<evidence type="ECO:0000313" key="16">
    <source>
        <dbReference type="EMBL" id="MDB9005158.1"/>
    </source>
</evidence>
<evidence type="ECO:0000259" key="14">
    <source>
        <dbReference type="Pfam" id="PF07715"/>
    </source>
</evidence>
<dbReference type="InterPro" id="IPR023997">
    <property type="entry name" value="TonB-dep_OMP_SusC/RagA_CS"/>
</dbReference>
<dbReference type="GO" id="GO:0009279">
    <property type="term" value="C:cell outer membrane"/>
    <property type="evidence" value="ECO:0007669"/>
    <property type="project" value="UniProtKB-SubCell"/>
</dbReference>
<accession>A0A173VJ37</accession>
<reference evidence="15 17" key="1">
    <citation type="submission" date="2015-09" db="EMBL/GenBank/DDBJ databases">
        <authorList>
            <consortium name="Pathogen Informatics"/>
        </authorList>
    </citation>
    <scope>NUCLEOTIDE SEQUENCE [LARGE SCALE GENOMIC DNA]</scope>
    <source>
        <strain evidence="15 17">2789STDY5608872</strain>
    </source>
</reference>
<dbReference type="Proteomes" id="UP001210126">
    <property type="component" value="Unassembled WGS sequence"/>
</dbReference>
<dbReference type="InterPro" id="IPR039426">
    <property type="entry name" value="TonB-dep_rcpt-like"/>
</dbReference>
<evidence type="ECO:0000259" key="13">
    <source>
        <dbReference type="Pfam" id="PF00593"/>
    </source>
</evidence>
<evidence type="ECO:0000256" key="7">
    <source>
        <dbReference type="ARBA" id="ARBA00023077"/>
    </source>
</evidence>
<evidence type="ECO:0000256" key="2">
    <source>
        <dbReference type="ARBA" id="ARBA00022448"/>
    </source>
</evidence>
<sequence length="1014" mass="112192">MNKLTYLLLCLVLGIGLATAQTRKVTGTVISAEDSEPIIGASVIVKGTTTGTVTDFDGAFSLDVPSSAKTLVFSYVGMVAKEAPIQDVMKVVLNTAATELDEVMVVAYGTAKKSSFTGSAKAVNAEDIVAGSKESLDKALSGKMSGVRVTSNTGDPGAPGDINIRGVGSISAAKSPLYVVDGVPVKSDSDMAYYGKQSSLLSSLNPEDIESMTVLKDAAAASLYGSRAANGVIIITTKAGKRGKTKVSYNGEVGWSNMAVKQYETMNASELLLYGKEAISNYYILNGLAGNRDQAYALIDKEGDMEAFFNDPSGNTDTNWRDEVYRTALTHNHQLSVNGGNDRTQFYVGLGYNNAEGIVIGSDFERFSGRINLDHQVNNWLTIGVKQMIAFTTQNGFRDQQNQDQGIGTASPLSLVYSSDPTAPVKNPDGTYNADSNWGAASNPHLMLGKEQWIKSRVMRSMSNIDLGVKFSKQLSFKTIFGYDYIDTKHFEYWSPNSVDGKAVGGLGSRYTYENRNLTSSSTLRYANTWNDVHNFDILGGFEVTEDELTAIYTTAKQYSTDKLPELGNGQPDGASSEVFGSGIVSYLATGNYNYDNKYYLSASFRRDGSSRLGTDNRWANFWSVSGAWRISGENFLKDNELFSDLKVRFSYGTNGNLPGSYYANQALYAFSGGYGPSSAIYWNQAGNEELGWEKSKNMNVGFDWNLFNRVNLTVEYYNKTTTDLLFEIPTSIVTGFEKNWQNLGKLRNSGIEIEVNSQNIKNQHFSWDTNFNLTFQKATIKELPNHNDIEYGDGDMYLHREGESMYTFYLPEWKGVNPDTGLGEFRKDPNDHSKGVVNKYDEAEKGIVGKAIPDVTGGLTNTFRLYDFDLSFLITYQFGGDIFDYPNYFFHHDGFRLGSFNLEKSVAGNYWMNPGDNALYPKPIYQNPYRSDRFSSRTIVSSDNIRMREITLGYNVPVLKNIFSNLRVYFRANNPFMIWAKTKGIDPDVPLNGYRQVDTPVSKSFVFGVNITL</sequence>
<evidence type="ECO:0000256" key="11">
    <source>
        <dbReference type="RuleBase" id="RU003357"/>
    </source>
</evidence>
<dbReference type="PROSITE" id="PS52016">
    <property type="entry name" value="TONB_DEPENDENT_REC_3"/>
    <property type="match status" value="1"/>
</dbReference>
<keyword evidence="6" id="KW-0406">Ion transport</keyword>
<dbReference type="Pfam" id="PF07715">
    <property type="entry name" value="Plug"/>
    <property type="match status" value="1"/>
</dbReference>
<evidence type="ECO:0000256" key="12">
    <source>
        <dbReference type="SAM" id="SignalP"/>
    </source>
</evidence>
<evidence type="ECO:0000256" key="9">
    <source>
        <dbReference type="ARBA" id="ARBA00023237"/>
    </source>
</evidence>
<evidence type="ECO:0000256" key="5">
    <source>
        <dbReference type="ARBA" id="ARBA00022729"/>
    </source>
</evidence>
<dbReference type="Gene3D" id="2.170.130.10">
    <property type="entry name" value="TonB-dependent receptor, plug domain"/>
    <property type="match status" value="1"/>
</dbReference>
<dbReference type="AlphaFoldDB" id="A0A173VJ37"/>
<reference evidence="16" key="2">
    <citation type="submission" date="2023-01" db="EMBL/GenBank/DDBJ databases">
        <title>Human gut microbiome strain richness.</title>
        <authorList>
            <person name="Chen-Liaw A."/>
        </authorList>
    </citation>
    <scope>NUCLEOTIDE SEQUENCE</scope>
    <source>
        <strain evidence="16">RTP21484st1_E5_RTP21484_190118</strain>
    </source>
</reference>
<proteinExistence type="inferred from homology"/>
<dbReference type="NCBIfam" id="TIGR04056">
    <property type="entry name" value="OMP_RagA_SusC"/>
    <property type="match status" value="1"/>
</dbReference>
<comment type="subcellular location">
    <subcellularLocation>
        <location evidence="1 10">Cell outer membrane</location>
        <topology evidence="1 10">Multi-pass membrane protein</topology>
    </subcellularLocation>
</comment>
<dbReference type="InterPro" id="IPR023996">
    <property type="entry name" value="TonB-dep_OMP_SusC/RagA"/>
</dbReference>
<evidence type="ECO:0000313" key="15">
    <source>
        <dbReference type="EMBL" id="CUN26800.1"/>
    </source>
</evidence>
<keyword evidence="8 10" id="KW-0472">Membrane</keyword>
<dbReference type="InterPro" id="IPR037066">
    <property type="entry name" value="Plug_dom_sf"/>
</dbReference>
<evidence type="ECO:0000256" key="1">
    <source>
        <dbReference type="ARBA" id="ARBA00004571"/>
    </source>
</evidence>
<comment type="similarity">
    <text evidence="10 11">Belongs to the TonB-dependent receptor family.</text>
</comment>
<keyword evidence="15" id="KW-0675">Receptor</keyword>
<evidence type="ECO:0000256" key="6">
    <source>
        <dbReference type="ARBA" id="ARBA00023065"/>
    </source>
</evidence>
<dbReference type="Pfam" id="PF13715">
    <property type="entry name" value="CarbopepD_reg_2"/>
    <property type="match status" value="1"/>
</dbReference>
<dbReference type="EMBL" id="CYXP01000007">
    <property type="protein sequence ID" value="CUN26800.1"/>
    <property type="molecule type" value="Genomic_DNA"/>
</dbReference>
<keyword evidence="9 10" id="KW-0998">Cell outer membrane</keyword>
<dbReference type="NCBIfam" id="TIGR04057">
    <property type="entry name" value="SusC_RagA_signa"/>
    <property type="match status" value="1"/>
</dbReference>
<dbReference type="InterPro" id="IPR008969">
    <property type="entry name" value="CarboxyPept-like_regulatory"/>
</dbReference>
<dbReference type="InterPro" id="IPR036942">
    <property type="entry name" value="Beta-barrel_TonB_sf"/>
</dbReference>
<evidence type="ECO:0000256" key="10">
    <source>
        <dbReference type="PROSITE-ProRule" id="PRU01360"/>
    </source>
</evidence>
<protein>
    <submittedName>
        <fullName evidence="15">Outer membrane cobalamin receptor protein</fullName>
    </submittedName>
    <submittedName>
        <fullName evidence="16">TonB-dependent receptor</fullName>
    </submittedName>
</protein>
<dbReference type="PANTHER" id="PTHR30069">
    <property type="entry name" value="TONB-DEPENDENT OUTER MEMBRANE RECEPTOR"/>
    <property type="match status" value="1"/>
</dbReference>
<dbReference type="GO" id="GO:0015889">
    <property type="term" value="P:cobalamin transport"/>
    <property type="evidence" value="ECO:0007669"/>
    <property type="project" value="TreeGrafter"/>
</dbReference>
<evidence type="ECO:0000256" key="3">
    <source>
        <dbReference type="ARBA" id="ARBA00022452"/>
    </source>
</evidence>
<feature type="domain" description="TonB-dependent receptor plug" evidence="14">
    <location>
        <begin position="113"/>
        <end position="232"/>
    </location>
</feature>
<dbReference type="Gene3D" id="2.40.170.20">
    <property type="entry name" value="TonB-dependent receptor, beta-barrel domain"/>
    <property type="match status" value="1"/>
</dbReference>
<dbReference type="GO" id="GO:0006811">
    <property type="term" value="P:monoatomic ion transport"/>
    <property type="evidence" value="ECO:0007669"/>
    <property type="project" value="UniProtKB-KW"/>
</dbReference>
<dbReference type="Pfam" id="PF00593">
    <property type="entry name" value="TonB_dep_Rec_b-barrel"/>
    <property type="match status" value="1"/>
</dbReference>
<feature type="domain" description="TonB-dependent receptor-like beta-barrel" evidence="13">
    <location>
        <begin position="421"/>
        <end position="788"/>
    </location>
</feature>
<dbReference type="Proteomes" id="UP000095591">
    <property type="component" value="Unassembled WGS sequence"/>
</dbReference>
<gene>
    <name evidence="15" type="ORF">ERS852429_03084</name>
    <name evidence="16" type="ORF">PN599_09100</name>
</gene>
<dbReference type="EMBL" id="JAQMPJ010000006">
    <property type="protein sequence ID" value="MDB9005158.1"/>
    <property type="molecule type" value="Genomic_DNA"/>
</dbReference>
<keyword evidence="3 10" id="KW-1134">Transmembrane beta strand</keyword>
<name>A0A173VJ37_PARDI</name>
<keyword evidence="5 12" id="KW-0732">Signal</keyword>
<dbReference type="SUPFAM" id="SSF49464">
    <property type="entry name" value="Carboxypeptidase regulatory domain-like"/>
    <property type="match status" value="1"/>
</dbReference>
<dbReference type="RefSeq" id="WP_253282702.1">
    <property type="nucleotide sequence ID" value="NZ_CYXP01000007.1"/>
</dbReference>
<keyword evidence="2 10" id="KW-0813">Transport</keyword>
<dbReference type="SUPFAM" id="SSF56935">
    <property type="entry name" value="Porins"/>
    <property type="match status" value="1"/>
</dbReference>
<feature type="chain" id="PRO_5044057107" evidence="12">
    <location>
        <begin position="21"/>
        <end position="1014"/>
    </location>
</feature>
<feature type="signal peptide" evidence="12">
    <location>
        <begin position="1"/>
        <end position="20"/>
    </location>
</feature>